<keyword evidence="11" id="KW-1071">Ligand-gated ion channel</keyword>
<keyword evidence="5 13" id="KW-0812">Transmembrane</keyword>
<accession>A0ABD2A0K9</accession>
<evidence type="ECO:0000256" key="3">
    <source>
        <dbReference type="ARBA" id="ARBA00022448"/>
    </source>
</evidence>
<proteinExistence type="inferred from homology"/>
<dbReference type="EMBL" id="JAUDFV010000158">
    <property type="protein sequence ID" value="KAL2713240.1"/>
    <property type="molecule type" value="Genomic_DNA"/>
</dbReference>
<dbReference type="PANTHER" id="PTHR42643:SF24">
    <property type="entry name" value="IONOTROPIC RECEPTOR 60A"/>
    <property type="match status" value="1"/>
</dbReference>
<dbReference type="Pfam" id="PF10613">
    <property type="entry name" value="Lig_chan-Glu_bd"/>
    <property type="match status" value="1"/>
</dbReference>
<keyword evidence="10" id="KW-0325">Glycoprotein</keyword>
<dbReference type="AlphaFoldDB" id="A0ABD2A0K9"/>
<feature type="domain" description="Ionotropic glutamate receptor C-terminal" evidence="14">
    <location>
        <begin position="298"/>
        <end position="452"/>
    </location>
</feature>
<dbReference type="InterPro" id="IPR052192">
    <property type="entry name" value="Insect_Ionotropic_Sensory_Rcpt"/>
</dbReference>
<evidence type="ECO:0000256" key="11">
    <source>
        <dbReference type="ARBA" id="ARBA00023286"/>
    </source>
</evidence>
<comment type="subcellular location">
    <subcellularLocation>
        <location evidence="1">Cell membrane</location>
        <topology evidence="1">Multi-pass membrane protein</topology>
    </subcellularLocation>
</comment>
<dbReference type="Pfam" id="PF00060">
    <property type="entry name" value="Lig_chan"/>
    <property type="match status" value="1"/>
</dbReference>
<protein>
    <submittedName>
        <fullName evidence="16">Glutamate receptor 3-like isoform X3</fullName>
    </submittedName>
</protein>
<evidence type="ECO:0000313" key="16">
    <source>
        <dbReference type="EMBL" id="KAL2713240.1"/>
    </source>
</evidence>
<dbReference type="GO" id="GO:0050906">
    <property type="term" value="P:detection of stimulus involved in sensory perception"/>
    <property type="evidence" value="ECO:0007669"/>
    <property type="project" value="UniProtKB-ARBA"/>
</dbReference>
<comment type="caution">
    <text evidence="16">The sequence shown here is derived from an EMBL/GenBank/DDBJ whole genome shotgun (WGS) entry which is preliminary data.</text>
</comment>
<dbReference type="Gene3D" id="1.10.287.70">
    <property type="match status" value="1"/>
</dbReference>
<keyword evidence="6 13" id="KW-1133">Transmembrane helix</keyword>
<evidence type="ECO:0000256" key="7">
    <source>
        <dbReference type="ARBA" id="ARBA00023065"/>
    </source>
</evidence>
<dbReference type="SUPFAM" id="SSF53850">
    <property type="entry name" value="Periplasmic binding protein-like II"/>
    <property type="match status" value="1"/>
</dbReference>
<dbReference type="GO" id="GO:0005886">
    <property type="term" value="C:plasma membrane"/>
    <property type="evidence" value="ECO:0007669"/>
    <property type="project" value="UniProtKB-SubCell"/>
</dbReference>
<organism evidence="16 17">
    <name type="scientific">Vespula squamosa</name>
    <name type="common">Southern yellow jacket</name>
    <name type="synonym">Wasp</name>
    <dbReference type="NCBI Taxonomy" id="30214"/>
    <lineage>
        <taxon>Eukaryota</taxon>
        <taxon>Metazoa</taxon>
        <taxon>Ecdysozoa</taxon>
        <taxon>Arthropoda</taxon>
        <taxon>Hexapoda</taxon>
        <taxon>Insecta</taxon>
        <taxon>Pterygota</taxon>
        <taxon>Neoptera</taxon>
        <taxon>Endopterygota</taxon>
        <taxon>Hymenoptera</taxon>
        <taxon>Apocrita</taxon>
        <taxon>Aculeata</taxon>
        <taxon>Vespoidea</taxon>
        <taxon>Vespidae</taxon>
        <taxon>Vespinae</taxon>
        <taxon>Vespula</taxon>
    </lineage>
</organism>
<keyword evidence="4" id="KW-1003">Cell membrane</keyword>
<evidence type="ECO:0000256" key="10">
    <source>
        <dbReference type="ARBA" id="ARBA00023180"/>
    </source>
</evidence>
<dbReference type="InterPro" id="IPR001320">
    <property type="entry name" value="Iontro_rcpt_C"/>
</dbReference>
<dbReference type="Gene3D" id="3.40.190.10">
    <property type="entry name" value="Periplasmic binding protein-like II"/>
    <property type="match status" value="1"/>
</dbReference>
<keyword evidence="9" id="KW-0675">Receptor</keyword>
<dbReference type="InterPro" id="IPR019594">
    <property type="entry name" value="Glu/Gly-bd"/>
</dbReference>
<evidence type="ECO:0000259" key="14">
    <source>
        <dbReference type="Pfam" id="PF00060"/>
    </source>
</evidence>
<evidence type="ECO:0000256" key="12">
    <source>
        <dbReference type="ARBA" id="ARBA00023303"/>
    </source>
</evidence>
<evidence type="ECO:0000256" key="9">
    <source>
        <dbReference type="ARBA" id="ARBA00023170"/>
    </source>
</evidence>
<keyword evidence="3" id="KW-0813">Transport</keyword>
<evidence type="ECO:0000256" key="4">
    <source>
        <dbReference type="ARBA" id="ARBA00022475"/>
    </source>
</evidence>
<evidence type="ECO:0000256" key="6">
    <source>
        <dbReference type="ARBA" id="ARBA00022989"/>
    </source>
</evidence>
<dbReference type="GO" id="GO:0034220">
    <property type="term" value="P:monoatomic ion transmembrane transport"/>
    <property type="evidence" value="ECO:0007669"/>
    <property type="project" value="UniProtKB-KW"/>
</dbReference>
<feature type="transmembrane region" description="Helical" evidence="13">
    <location>
        <begin position="360"/>
        <end position="383"/>
    </location>
</feature>
<evidence type="ECO:0000256" key="2">
    <source>
        <dbReference type="ARBA" id="ARBA00008685"/>
    </source>
</evidence>
<evidence type="ECO:0000313" key="17">
    <source>
        <dbReference type="Proteomes" id="UP001607302"/>
    </source>
</evidence>
<evidence type="ECO:0000256" key="5">
    <source>
        <dbReference type="ARBA" id="ARBA00022692"/>
    </source>
</evidence>
<keyword evidence="7" id="KW-0406">Ion transport</keyword>
<gene>
    <name evidence="16" type="ORF">V1478_016938</name>
</gene>
<evidence type="ECO:0000256" key="1">
    <source>
        <dbReference type="ARBA" id="ARBA00004651"/>
    </source>
</evidence>
<dbReference type="PANTHER" id="PTHR42643">
    <property type="entry name" value="IONOTROPIC RECEPTOR 20A-RELATED"/>
    <property type="match status" value="1"/>
</dbReference>
<reference evidence="16 17" key="1">
    <citation type="journal article" date="2024" name="Ann. Entomol. Soc. Am.">
        <title>Genomic analyses of the southern and eastern yellowjacket wasps (Hymenoptera: Vespidae) reveal evolutionary signatures of social life.</title>
        <authorList>
            <person name="Catto M.A."/>
            <person name="Caine P.B."/>
            <person name="Orr S.E."/>
            <person name="Hunt B.G."/>
            <person name="Goodisman M.A.D."/>
        </authorList>
    </citation>
    <scope>NUCLEOTIDE SEQUENCE [LARGE SCALE GENOMIC DNA]</scope>
    <source>
        <strain evidence="16">233</strain>
        <tissue evidence="16">Head and thorax</tissue>
    </source>
</reference>
<feature type="transmembrane region" description="Helical" evidence="13">
    <location>
        <begin position="535"/>
        <end position="560"/>
    </location>
</feature>
<name>A0ABD2A0K9_VESSQ</name>
<keyword evidence="8 13" id="KW-0472">Membrane</keyword>
<feature type="domain" description="Ionotropic glutamate receptor L-glutamate and glycine-binding" evidence="15">
    <location>
        <begin position="191"/>
        <end position="282"/>
    </location>
</feature>
<comment type="similarity">
    <text evidence="2">Belongs to the glutamate-gated ion channel (TC 1.A.10.1) family.</text>
</comment>
<evidence type="ECO:0000256" key="8">
    <source>
        <dbReference type="ARBA" id="ARBA00023136"/>
    </source>
</evidence>
<sequence>MDICELYGPKSVIFLYAESIREMEMTTVMFKWRRALSWENIVTANLYFSQLQESSYHLKQTIRPYYIALISNFNAINEFSLATSTFDMSSAVWLVIFIYEENGTDYCHNPQGNIFHLRFNTEMMVRCGTENILREWYSIDTNQIEIMDVATWSLEKGITKLVPDFLYERRNNLKGLIMRAVLVKDSQFTIINKDGEIDGVFGRIIKELCRTLNFSFNVVSEVKEYGRWNPKEKTWSGGIAEIYYGRADISISDFIINKDRLNVVDYTIPFYKSKNILVIREPENLAVQWSSHFLIFTFSVWIAVLGVLIASSIFLIFVKIKIGTDRKIGYLMVDIFLEIWGIFCQQGVHDFSPKSSLRIIYFSLFLSIIVFWAAYSAALISFLTSVNHVLPFDSFEGFVADGTYQLVISRGTAYYDMFANSKDPFAKKVMKLMLRDQELSITEHEAFKKVCENRKLAIYTSDKVKNIEVLKIPCNVIHIETGHISNFAMILSKYNSFTDVINFQLQQFIDNGMLNRLKDMSFKIKSNNMIKHQPVPLISVISLILFFSVSIVLSICILIIEKCIFVRKGKNISIEDRIPSIKSTAFYVKKKKSIKNFAVDYADEKYV</sequence>
<feature type="transmembrane region" description="Helical" evidence="13">
    <location>
        <begin position="293"/>
        <end position="318"/>
    </location>
</feature>
<evidence type="ECO:0000259" key="15">
    <source>
        <dbReference type="Pfam" id="PF10613"/>
    </source>
</evidence>
<dbReference type="Proteomes" id="UP001607302">
    <property type="component" value="Unassembled WGS sequence"/>
</dbReference>
<keyword evidence="12" id="KW-0407">Ion channel</keyword>
<evidence type="ECO:0000256" key="13">
    <source>
        <dbReference type="SAM" id="Phobius"/>
    </source>
</evidence>
<keyword evidence="17" id="KW-1185">Reference proteome</keyword>